<dbReference type="Proteomes" id="UP001241377">
    <property type="component" value="Unassembled WGS sequence"/>
</dbReference>
<reference evidence="1" key="1">
    <citation type="submission" date="2023-04" db="EMBL/GenBank/DDBJ databases">
        <title>Draft Genome sequencing of Naganishia species isolated from polar environments using Oxford Nanopore Technology.</title>
        <authorList>
            <person name="Leo P."/>
            <person name="Venkateswaran K."/>
        </authorList>
    </citation>
    <scope>NUCLEOTIDE SEQUENCE</scope>
    <source>
        <strain evidence="1">MNA-CCFEE 5261</strain>
    </source>
</reference>
<gene>
    <name evidence="1" type="ORF">QFC19_007872</name>
</gene>
<sequence length="294" mass="33312">MSNLTKSTTVYTLNNGVKIPALGLGTWQSEKGKVGDAVRIALQAGYRHIDGAAIYGNEEEVGNGIVESKVPRDEIFLTTKLWNTKHKEVEKALDESLQRLKVDYVDLYLIHWPVAQDPKTEKEYPDWDYLDTYKELQKIYKNTKKIRAIGVSNFTPKQIERLLADKDVDVVPVVNQVEAHPLLQQPELLELLKKNNIRIEAYSPLGSTEGSIRDLEDVKKIANDLGITPAQVLISWNIQRGDVVLPKSVTPERIQSNLLTVELPKEVFDQLNDLEKKHGTNRTNVPPFFDFDAN</sequence>
<dbReference type="EMBL" id="JASBWR010000110">
    <property type="protein sequence ID" value="KAJ9094574.1"/>
    <property type="molecule type" value="Genomic_DNA"/>
</dbReference>
<accession>A0ACC2V6F4</accession>
<comment type="caution">
    <text evidence="1">The sequence shown here is derived from an EMBL/GenBank/DDBJ whole genome shotgun (WGS) entry which is preliminary data.</text>
</comment>
<name>A0ACC2V6F4_9TREE</name>
<evidence type="ECO:0000313" key="2">
    <source>
        <dbReference type="Proteomes" id="UP001241377"/>
    </source>
</evidence>
<evidence type="ECO:0000313" key="1">
    <source>
        <dbReference type="EMBL" id="KAJ9094574.1"/>
    </source>
</evidence>
<protein>
    <submittedName>
        <fullName evidence="1">Uncharacterized protein</fullName>
    </submittedName>
</protein>
<proteinExistence type="predicted"/>
<keyword evidence="2" id="KW-1185">Reference proteome</keyword>
<organism evidence="1 2">
    <name type="scientific">Naganishia cerealis</name>
    <dbReference type="NCBI Taxonomy" id="610337"/>
    <lineage>
        <taxon>Eukaryota</taxon>
        <taxon>Fungi</taxon>
        <taxon>Dikarya</taxon>
        <taxon>Basidiomycota</taxon>
        <taxon>Agaricomycotina</taxon>
        <taxon>Tremellomycetes</taxon>
        <taxon>Filobasidiales</taxon>
        <taxon>Filobasidiaceae</taxon>
        <taxon>Naganishia</taxon>
    </lineage>
</organism>